<evidence type="ECO:0000313" key="2">
    <source>
        <dbReference type="EMBL" id="PVZ69546.1"/>
    </source>
</evidence>
<reference evidence="2 3" key="1">
    <citation type="submission" date="2018-04" db="EMBL/GenBank/DDBJ databases">
        <title>Thalassorhabdus spongiae gen. nov., sp. nov., isolated from a marine sponge in South-West Iceland.</title>
        <authorList>
            <person name="Knobloch S."/>
            <person name="Daussin A."/>
            <person name="Johannsson R."/>
            <person name="Marteinsson V.T."/>
        </authorList>
    </citation>
    <scope>NUCLEOTIDE SEQUENCE [LARGE SCALE GENOMIC DNA]</scope>
    <source>
        <strain evidence="2 3">Hp12</strain>
    </source>
</reference>
<protein>
    <recommendedName>
        <fullName evidence="1">Transposase IS204/IS1001/IS1096/IS1165 DDE domain-containing protein</fullName>
    </recommendedName>
</protein>
<feature type="domain" description="Transposase IS204/IS1001/IS1096/IS1165 DDE" evidence="1">
    <location>
        <begin position="2"/>
        <end position="99"/>
    </location>
</feature>
<name>A0A2V1GTY4_9GAMM</name>
<dbReference type="EMBL" id="QDDL01000003">
    <property type="protein sequence ID" value="PVZ69546.1"/>
    <property type="molecule type" value="Genomic_DNA"/>
</dbReference>
<dbReference type="OrthoDB" id="6197054at2"/>
<dbReference type="InterPro" id="IPR002560">
    <property type="entry name" value="Transposase_DDE"/>
</dbReference>
<sequence length="121" mass="14409">MKYNLKSVRAYLLKEDFDGFWQYTSAYHAGNYLDRWCNRTMRSKIEPMKKVAKTIRNHRDLILNWFKAKKAYSSGIIEGLNTKVKLTVRKSYGFKSYKCTEIALYHSLGKLPEPKLTHRFY</sequence>
<keyword evidence="3" id="KW-1185">Reference proteome</keyword>
<comment type="caution">
    <text evidence="2">The sequence shown here is derived from an EMBL/GenBank/DDBJ whole genome shotgun (WGS) entry which is preliminary data.</text>
</comment>
<dbReference type="AlphaFoldDB" id="A0A2V1GTY4"/>
<evidence type="ECO:0000313" key="3">
    <source>
        <dbReference type="Proteomes" id="UP000244906"/>
    </source>
</evidence>
<dbReference type="InterPro" id="IPR047951">
    <property type="entry name" value="Transpos_ISL3"/>
</dbReference>
<organism evidence="2 3">
    <name type="scientific">Pelagibaculum spongiae</name>
    <dbReference type="NCBI Taxonomy" id="2080658"/>
    <lineage>
        <taxon>Bacteria</taxon>
        <taxon>Pseudomonadati</taxon>
        <taxon>Pseudomonadota</taxon>
        <taxon>Gammaproteobacteria</taxon>
        <taxon>Oceanospirillales</taxon>
        <taxon>Pelagibaculum</taxon>
    </lineage>
</organism>
<dbReference type="Pfam" id="PF01610">
    <property type="entry name" value="DDE_Tnp_ISL3"/>
    <property type="match status" value="1"/>
</dbReference>
<dbReference type="PANTHER" id="PTHR33498:SF1">
    <property type="entry name" value="TRANSPOSASE FOR INSERTION SEQUENCE ELEMENT IS1557"/>
    <property type="match status" value="1"/>
</dbReference>
<dbReference type="PANTHER" id="PTHR33498">
    <property type="entry name" value="TRANSPOSASE FOR INSERTION SEQUENCE ELEMENT IS1557"/>
    <property type="match status" value="1"/>
</dbReference>
<proteinExistence type="predicted"/>
<gene>
    <name evidence="2" type="ORF">DC094_09500</name>
</gene>
<evidence type="ECO:0000259" key="1">
    <source>
        <dbReference type="Pfam" id="PF01610"/>
    </source>
</evidence>
<accession>A0A2V1GTY4</accession>
<dbReference type="Proteomes" id="UP000244906">
    <property type="component" value="Unassembled WGS sequence"/>
</dbReference>